<sequence length="109" mass="12099">MKLFSLIIKLLLLAVFIVLAAFNTHIVNFSYLPGSEISLPLILLLLAFFVIGAVFGVFSMFGRLLSLRHENNRLRNEVRKNARIAQEQLQTPAPADAAQPVPDTAPVKE</sequence>
<keyword evidence="1" id="KW-1003">Cell membrane</keyword>
<dbReference type="InterPro" id="IPR010445">
    <property type="entry name" value="LapA_dom"/>
</dbReference>
<evidence type="ECO:0000259" key="7">
    <source>
        <dbReference type="Pfam" id="PF06305"/>
    </source>
</evidence>
<comment type="caution">
    <text evidence="8">The sequence shown here is derived from an EMBL/GenBank/DDBJ whole genome shotgun (WGS) entry which is preliminary data.</text>
</comment>
<evidence type="ECO:0000256" key="1">
    <source>
        <dbReference type="ARBA" id="ARBA00022475"/>
    </source>
</evidence>
<feature type="compositionally biased region" description="Low complexity" evidence="5">
    <location>
        <begin position="90"/>
        <end position="109"/>
    </location>
</feature>
<feature type="region of interest" description="Disordered" evidence="5">
    <location>
        <begin position="88"/>
        <end position="109"/>
    </location>
</feature>
<feature type="transmembrane region" description="Helical" evidence="6">
    <location>
        <begin position="39"/>
        <end position="65"/>
    </location>
</feature>
<feature type="domain" description="Lipopolysaccharide assembly protein A" evidence="7">
    <location>
        <begin position="23"/>
        <end position="80"/>
    </location>
</feature>
<keyword evidence="3 6" id="KW-1133">Transmembrane helix</keyword>
<proteinExistence type="predicted"/>
<dbReference type="EMBL" id="LXSF01000001">
    <property type="protein sequence ID" value="OAM18177.1"/>
    <property type="molecule type" value="Genomic_DNA"/>
</dbReference>
<dbReference type="Pfam" id="PF06305">
    <property type="entry name" value="LapA_dom"/>
    <property type="match status" value="1"/>
</dbReference>
<organism evidence="8">
    <name type="scientific">Eikenella corrodens</name>
    <dbReference type="NCBI Taxonomy" id="539"/>
    <lineage>
        <taxon>Bacteria</taxon>
        <taxon>Pseudomonadati</taxon>
        <taxon>Pseudomonadota</taxon>
        <taxon>Betaproteobacteria</taxon>
        <taxon>Neisseriales</taxon>
        <taxon>Neisseriaceae</taxon>
        <taxon>Eikenella</taxon>
    </lineage>
</organism>
<accession>A0A1A9RHK2</accession>
<dbReference type="AlphaFoldDB" id="A0A1A9RHK2"/>
<evidence type="ECO:0000256" key="3">
    <source>
        <dbReference type="ARBA" id="ARBA00022989"/>
    </source>
</evidence>
<dbReference type="GO" id="GO:0005886">
    <property type="term" value="C:plasma membrane"/>
    <property type="evidence" value="ECO:0007669"/>
    <property type="project" value="InterPro"/>
</dbReference>
<protein>
    <recommendedName>
        <fullName evidence="7">Lipopolysaccharide assembly protein A domain-containing protein</fullName>
    </recommendedName>
</protein>
<evidence type="ECO:0000256" key="2">
    <source>
        <dbReference type="ARBA" id="ARBA00022692"/>
    </source>
</evidence>
<evidence type="ECO:0000256" key="4">
    <source>
        <dbReference type="ARBA" id="ARBA00023136"/>
    </source>
</evidence>
<keyword evidence="4 6" id="KW-0472">Membrane</keyword>
<dbReference type="RefSeq" id="WP_064103943.1">
    <property type="nucleotide sequence ID" value="NZ_LXSF01000001.1"/>
</dbReference>
<evidence type="ECO:0000313" key="8">
    <source>
        <dbReference type="EMBL" id="OAM18177.1"/>
    </source>
</evidence>
<gene>
    <name evidence="8" type="ORF">A7P85_00375</name>
</gene>
<name>A0A1A9RHK2_EIKCO</name>
<evidence type="ECO:0000256" key="6">
    <source>
        <dbReference type="SAM" id="Phobius"/>
    </source>
</evidence>
<keyword evidence="2 6" id="KW-0812">Transmembrane</keyword>
<dbReference type="Proteomes" id="UP000078003">
    <property type="component" value="Unassembled WGS sequence"/>
</dbReference>
<reference evidence="8" key="1">
    <citation type="submission" date="2016-05" db="EMBL/GenBank/DDBJ databases">
        <authorList>
            <person name="Lavstsen T."/>
            <person name="Jespersen J.S."/>
        </authorList>
    </citation>
    <scope>NUCLEOTIDE SEQUENCE</scope>
    <source>
        <strain evidence="8">NML01-0328</strain>
    </source>
</reference>
<evidence type="ECO:0000256" key="5">
    <source>
        <dbReference type="SAM" id="MobiDB-lite"/>
    </source>
</evidence>